<dbReference type="Gene3D" id="3.40.50.300">
    <property type="entry name" value="P-loop containing nucleotide triphosphate hydrolases"/>
    <property type="match status" value="2"/>
</dbReference>
<evidence type="ECO:0000256" key="4">
    <source>
        <dbReference type="SAM" id="Coils"/>
    </source>
</evidence>
<accession>A0A7C3VMR2</accession>
<dbReference type="SUPFAM" id="SSF52540">
    <property type="entry name" value="P-loop containing nucleoside triphosphate hydrolases"/>
    <property type="match status" value="1"/>
</dbReference>
<dbReference type="GO" id="GO:0006302">
    <property type="term" value="P:double-strand break repair"/>
    <property type="evidence" value="ECO:0007669"/>
    <property type="project" value="InterPro"/>
</dbReference>
<keyword evidence="6" id="KW-0547">Nucleotide-binding</keyword>
<feature type="domain" description="Rad50/SbcC-type AAA" evidence="5">
    <location>
        <begin position="6"/>
        <end position="235"/>
    </location>
</feature>
<evidence type="ECO:0000256" key="3">
    <source>
        <dbReference type="ARBA" id="ARBA00013368"/>
    </source>
</evidence>
<comment type="similarity">
    <text evidence="1">Belongs to the SMC family. SbcC subfamily.</text>
</comment>
<evidence type="ECO:0000256" key="2">
    <source>
        <dbReference type="ARBA" id="ARBA00011322"/>
    </source>
</evidence>
<name>A0A7C3VMR2_9CYAN</name>
<comment type="caution">
    <text evidence="6">The sequence shown here is derived from an EMBL/GenBank/DDBJ whole genome shotgun (WGS) entry which is preliminary data.</text>
</comment>
<dbReference type="PANTHER" id="PTHR32114">
    <property type="entry name" value="ABC TRANSPORTER ABCH.3"/>
    <property type="match status" value="1"/>
</dbReference>
<dbReference type="InterPro" id="IPR027417">
    <property type="entry name" value="P-loop_NTPase"/>
</dbReference>
<dbReference type="InterPro" id="IPR038729">
    <property type="entry name" value="Rad50/SbcC_AAA"/>
</dbReference>
<keyword evidence="6" id="KW-0067">ATP-binding</keyword>
<sequence>MKLIYLQLCNFRQFYGKTPAMLLAATTRNTTIIHGNNGAGKTTLLNAFTWVLYEKFSPAFAAEEQLVNKRALSEIESRKPVECWVELVFEHHGKRYQAKRLCRAYKTESGVEQGASELSMYVAGDDGRWVIPPQPPEDIIGRILPESLHQYFFFDGERIDKIVRPDKKAEIAAATKELLGVEVFNRGIRHLGEAKKSLENDLMGIGNLETKKLLADKRKREEEVEKISARLEEIAGELASLGEVKKSINQRFLELGGAGELQKRRQTLEGQEKSLREQLKQGRSGLQGAVASRGYTVLLSEAVAEFRGMFENLRSGMPAGIKQPFVRELLERQVCICGGELHEGTHAYHLVQEWMEKAGDADIEETALLMRGRMDEIDKQVPEFWREIDGIQQSIQQFRADLSGVETQLDDIKDNLRRYPDEDIQQLQQRLDEIEGKIEALNRETGSHQQQLDSLKQEISRLGKDIDKQQMNEMRQVLAQKRIAATEDAIARLTEVRSRLESQFRAQLEQRVQQIFYQISFTPYIPKLNDSYELNLVENTSGRELPVAASTGENQILSLSFIGGIMEAVREWSKKNTLMGPDSSNFPIVMDSAFGSLDEVYRRQIAKTIPKLANQLLVLVTKTQWRGEVAAEMADFIGREYVLVYNSPKPDCEEDVIELGNGIYPLVRRSPNEFEYTEIIQVERDS</sequence>
<dbReference type="GO" id="GO:0016887">
    <property type="term" value="F:ATP hydrolysis activity"/>
    <property type="evidence" value="ECO:0007669"/>
    <property type="project" value="InterPro"/>
</dbReference>
<dbReference type="PANTHER" id="PTHR32114:SF2">
    <property type="entry name" value="ABC TRANSPORTER ABCH.3"/>
    <property type="match status" value="1"/>
</dbReference>
<organism evidence="6">
    <name type="scientific">Planktothricoides sp. SpSt-374</name>
    <dbReference type="NCBI Taxonomy" id="2282167"/>
    <lineage>
        <taxon>Bacteria</taxon>
        <taxon>Bacillati</taxon>
        <taxon>Cyanobacteriota</taxon>
        <taxon>Cyanophyceae</taxon>
        <taxon>Oscillatoriophycideae</taxon>
        <taxon>Oscillatoriales</taxon>
        <taxon>Oscillatoriaceae</taxon>
        <taxon>Planktothricoides</taxon>
    </lineage>
</organism>
<dbReference type="GO" id="GO:0005524">
    <property type="term" value="F:ATP binding"/>
    <property type="evidence" value="ECO:0007669"/>
    <property type="project" value="UniProtKB-KW"/>
</dbReference>
<reference evidence="6" key="1">
    <citation type="journal article" date="2020" name="mSystems">
        <title>Genome- and Community-Level Interaction Insights into Carbon Utilization and Element Cycling Functions of Hydrothermarchaeota in Hydrothermal Sediment.</title>
        <authorList>
            <person name="Zhou Z."/>
            <person name="Liu Y."/>
            <person name="Xu W."/>
            <person name="Pan J."/>
            <person name="Luo Z.H."/>
            <person name="Li M."/>
        </authorList>
    </citation>
    <scope>NUCLEOTIDE SEQUENCE [LARGE SCALE GENOMIC DNA]</scope>
    <source>
        <strain evidence="6">SpSt-374</strain>
    </source>
</reference>
<dbReference type="AlphaFoldDB" id="A0A7C3VMR2"/>
<keyword evidence="4" id="KW-0175">Coiled coil</keyword>
<evidence type="ECO:0000259" key="5">
    <source>
        <dbReference type="Pfam" id="PF13476"/>
    </source>
</evidence>
<evidence type="ECO:0000256" key="1">
    <source>
        <dbReference type="ARBA" id="ARBA00006930"/>
    </source>
</evidence>
<feature type="coiled-coil region" evidence="4">
    <location>
        <begin position="395"/>
        <end position="503"/>
    </location>
</feature>
<comment type="subunit">
    <text evidence="2">Heterodimer of SbcC and SbcD.</text>
</comment>
<feature type="coiled-coil region" evidence="4">
    <location>
        <begin position="217"/>
        <end position="278"/>
    </location>
</feature>
<dbReference type="EMBL" id="DSPX01000045">
    <property type="protein sequence ID" value="HGG00030.1"/>
    <property type="molecule type" value="Genomic_DNA"/>
</dbReference>
<protein>
    <recommendedName>
        <fullName evidence="3">Nuclease SbcCD subunit C</fullName>
    </recommendedName>
</protein>
<evidence type="ECO:0000313" key="6">
    <source>
        <dbReference type="EMBL" id="HGG00030.1"/>
    </source>
</evidence>
<gene>
    <name evidence="6" type="ORF">ENR15_05040</name>
</gene>
<dbReference type="Pfam" id="PF13476">
    <property type="entry name" value="AAA_23"/>
    <property type="match status" value="1"/>
</dbReference>
<proteinExistence type="inferred from homology"/>